<evidence type="ECO:0000313" key="2">
    <source>
        <dbReference type="Proteomes" id="UP000322077"/>
    </source>
</evidence>
<dbReference type="SUPFAM" id="SSF52540">
    <property type="entry name" value="P-loop containing nucleoside triphosphate hydrolases"/>
    <property type="match status" value="1"/>
</dbReference>
<dbReference type="Pfam" id="PF13469">
    <property type="entry name" value="Sulfotransfer_3"/>
    <property type="match status" value="1"/>
</dbReference>
<dbReference type="Gene3D" id="3.40.50.300">
    <property type="entry name" value="P-loop containing nucleotide triphosphate hydrolases"/>
    <property type="match status" value="1"/>
</dbReference>
<dbReference type="AlphaFoldDB" id="A0A5D9CD37"/>
<reference evidence="1 2" key="1">
    <citation type="submission" date="2019-08" db="EMBL/GenBank/DDBJ databases">
        <authorList>
            <person name="Wang G."/>
            <person name="Xu Z."/>
        </authorList>
    </citation>
    <scope>NUCLEOTIDE SEQUENCE [LARGE SCALE GENOMIC DNA]</scope>
    <source>
        <strain evidence="1 2">ZX</strain>
    </source>
</reference>
<name>A0A5D9CD37_9SPHN</name>
<proteinExistence type="predicted"/>
<gene>
    <name evidence="1" type="ORF">FYJ91_05550</name>
</gene>
<accession>A0A5D9CD37</accession>
<protein>
    <submittedName>
        <fullName evidence="1">Sulfotransferase</fullName>
    </submittedName>
</protein>
<dbReference type="GO" id="GO:0016740">
    <property type="term" value="F:transferase activity"/>
    <property type="evidence" value="ECO:0007669"/>
    <property type="project" value="UniProtKB-KW"/>
</dbReference>
<dbReference type="EMBL" id="VTOU01000001">
    <property type="protein sequence ID" value="TZG29584.1"/>
    <property type="molecule type" value="Genomic_DNA"/>
</dbReference>
<keyword evidence="2" id="KW-1185">Reference proteome</keyword>
<dbReference type="InterPro" id="IPR052736">
    <property type="entry name" value="Stf3_sulfotransferase"/>
</dbReference>
<dbReference type="PANTHER" id="PTHR36451:SF1">
    <property type="entry name" value="OMEGA-HYDROXY-BETA-DIHYDROMENAQUINONE-9 SULFOTRANSFERASE STF3"/>
    <property type="match status" value="1"/>
</dbReference>
<evidence type="ECO:0000313" key="1">
    <source>
        <dbReference type="EMBL" id="TZG29584.1"/>
    </source>
</evidence>
<comment type="caution">
    <text evidence="1">The sequence shown here is derived from an EMBL/GenBank/DDBJ whole genome shotgun (WGS) entry which is preliminary data.</text>
</comment>
<dbReference type="PANTHER" id="PTHR36451">
    <property type="entry name" value="PAPS-DEPENDENT SULFOTRANSFERASE STF3"/>
    <property type="match status" value="1"/>
</dbReference>
<dbReference type="Proteomes" id="UP000322077">
    <property type="component" value="Unassembled WGS sequence"/>
</dbReference>
<keyword evidence="1" id="KW-0808">Transferase</keyword>
<dbReference type="InterPro" id="IPR027417">
    <property type="entry name" value="P-loop_NTPase"/>
</dbReference>
<sequence length="435" mass="49688">MAARACRETRTGSWRRSVSNKIEITDLLNPVLSDAVKGGLAYAAANPIELSVEAILGKARKDTGLTDFGPDDFRPRLTRLVDEWNGDTRMTALNRMILFDVASRHAANRLLIQDYLKKHPDVHDEVIDRPIIVVGLPRSGTTHLLNLLAADSRLRSLPMWEGNEPLPNPLKPIGPDGIDPRYTRAVAEHEAAMASSPLTAAMHLVGPDDFDEDLFLMCPDFATYFWEWMSRVPKWRDFHTSTDQTSHYEYQRTVLKILQHKRGPTRWVNKCPQHLEQLPVLKKVYPDAIVVMTYRDPVDAIQSAATMMTYAERARYPDIDARWVFDYWADRVEQLLRASVQDRDVWPEAQRVDVPFEALMKDEMSFVHAVQRKAGLPLSDKADAEIRHFVDTHPRGKHGQVSYNIERDFGASRDELRKRFAFYFDAYGPVAPPLA</sequence>
<organism evidence="1 2">
    <name type="scientific">Sphingomonas montanisoli</name>
    <dbReference type="NCBI Taxonomy" id="2606412"/>
    <lineage>
        <taxon>Bacteria</taxon>
        <taxon>Pseudomonadati</taxon>
        <taxon>Pseudomonadota</taxon>
        <taxon>Alphaproteobacteria</taxon>
        <taxon>Sphingomonadales</taxon>
        <taxon>Sphingomonadaceae</taxon>
        <taxon>Sphingomonas</taxon>
    </lineage>
</organism>